<dbReference type="SMART" id="SM00860">
    <property type="entry name" value="SMI1_KNR4"/>
    <property type="match status" value="1"/>
</dbReference>
<dbReference type="EMBL" id="JBHRXJ010000001">
    <property type="protein sequence ID" value="MFC3527004.1"/>
    <property type="molecule type" value="Genomic_DNA"/>
</dbReference>
<dbReference type="SUPFAM" id="SSF160631">
    <property type="entry name" value="SMI1/KNR4-like"/>
    <property type="match status" value="1"/>
</dbReference>
<protein>
    <submittedName>
        <fullName evidence="2">SMI1/KNR4 family protein</fullName>
    </submittedName>
</protein>
<evidence type="ECO:0000313" key="2">
    <source>
        <dbReference type="EMBL" id="MFC3527004.1"/>
    </source>
</evidence>
<organism evidence="2 3">
    <name type="scientific">Paracoccus mangrovi</name>
    <dbReference type="NCBI Taxonomy" id="1715645"/>
    <lineage>
        <taxon>Bacteria</taxon>
        <taxon>Pseudomonadati</taxon>
        <taxon>Pseudomonadota</taxon>
        <taxon>Alphaproteobacteria</taxon>
        <taxon>Rhodobacterales</taxon>
        <taxon>Paracoccaceae</taxon>
        <taxon>Paracoccus</taxon>
    </lineage>
</organism>
<sequence length="173" mass="19374">MSNHYVWTSDSSDPDPGATPVEIEQMEQRFGVTFPRSLKDGYLVSNTASIFKDGKLCDEAISGPRAAGGEYKGFFQDLDPLESLPREQKGLQDWVDDVFERSIDDVIPFASLGGGGWTCLNYQNDPTRANPEIWQFDQNGTSFEDCFTKVADNFDHLIEMLVSEDDLERLGFG</sequence>
<proteinExistence type="predicted"/>
<dbReference type="Proteomes" id="UP001595721">
    <property type="component" value="Unassembled WGS sequence"/>
</dbReference>
<dbReference type="InterPro" id="IPR037883">
    <property type="entry name" value="Knr4/Smi1-like_sf"/>
</dbReference>
<comment type="caution">
    <text evidence="2">The sequence shown here is derived from an EMBL/GenBank/DDBJ whole genome shotgun (WGS) entry which is preliminary data.</text>
</comment>
<feature type="domain" description="Knr4/Smi1-like" evidence="1">
    <location>
        <begin position="17"/>
        <end position="160"/>
    </location>
</feature>
<dbReference type="Pfam" id="PF09346">
    <property type="entry name" value="SMI1_KNR4"/>
    <property type="match status" value="1"/>
</dbReference>
<dbReference type="InterPro" id="IPR018958">
    <property type="entry name" value="Knr4/Smi1-like_dom"/>
</dbReference>
<gene>
    <name evidence="2" type="ORF">ACFOMH_02385</name>
</gene>
<dbReference type="Gene3D" id="3.40.1580.10">
    <property type="entry name" value="SMI1/KNR4-like"/>
    <property type="match status" value="1"/>
</dbReference>
<accession>A0ABV7QY05</accession>
<evidence type="ECO:0000313" key="3">
    <source>
        <dbReference type="Proteomes" id="UP001595721"/>
    </source>
</evidence>
<dbReference type="RefSeq" id="WP_377742354.1">
    <property type="nucleotide sequence ID" value="NZ_JBHRXJ010000001.1"/>
</dbReference>
<keyword evidence="3" id="KW-1185">Reference proteome</keyword>
<name>A0ABV7QY05_9RHOB</name>
<evidence type="ECO:0000259" key="1">
    <source>
        <dbReference type="SMART" id="SM00860"/>
    </source>
</evidence>
<reference evidence="3" key="1">
    <citation type="journal article" date="2019" name="Int. J. Syst. Evol. Microbiol.">
        <title>The Global Catalogue of Microorganisms (GCM) 10K type strain sequencing project: providing services to taxonomists for standard genome sequencing and annotation.</title>
        <authorList>
            <consortium name="The Broad Institute Genomics Platform"/>
            <consortium name="The Broad Institute Genome Sequencing Center for Infectious Disease"/>
            <person name="Wu L."/>
            <person name="Ma J."/>
        </authorList>
    </citation>
    <scope>NUCLEOTIDE SEQUENCE [LARGE SCALE GENOMIC DNA]</scope>
    <source>
        <strain evidence="3">KCTC 42899</strain>
    </source>
</reference>